<dbReference type="EMBL" id="VSSQ01021458">
    <property type="protein sequence ID" value="MPM67058.1"/>
    <property type="molecule type" value="Genomic_DNA"/>
</dbReference>
<gene>
    <name evidence="2" type="ORF">SDC9_113974</name>
</gene>
<evidence type="ECO:0000313" key="2">
    <source>
        <dbReference type="EMBL" id="MPM67058.1"/>
    </source>
</evidence>
<accession>A0A645BPK5</accession>
<feature type="region of interest" description="Disordered" evidence="1">
    <location>
        <begin position="96"/>
        <end position="118"/>
    </location>
</feature>
<dbReference type="AlphaFoldDB" id="A0A645BPK5"/>
<name>A0A645BPK5_9ZZZZ</name>
<evidence type="ECO:0000256" key="1">
    <source>
        <dbReference type="SAM" id="MobiDB-lite"/>
    </source>
</evidence>
<protein>
    <submittedName>
        <fullName evidence="2">Uncharacterized protein</fullName>
    </submittedName>
</protein>
<comment type="caution">
    <text evidence="2">The sequence shown here is derived from an EMBL/GenBank/DDBJ whole genome shotgun (WGS) entry which is preliminary data.</text>
</comment>
<proteinExistence type="predicted"/>
<sequence length="118" mass="12940">MKFQLQAGDDPAQVFAERIDLPAVDLVGEEKLAVQIALRHPVEIGDHQFPHAGTDQMHRAIRTQPSGSGDADDRPAENIAFFRGEKGVDVHLLTLRRRSGTHSAGRPRSSGDTALPRR</sequence>
<organism evidence="2">
    <name type="scientific">bioreactor metagenome</name>
    <dbReference type="NCBI Taxonomy" id="1076179"/>
    <lineage>
        <taxon>unclassified sequences</taxon>
        <taxon>metagenomes</taxon>
        <taxon>ecological metagenomes</taxon>
    </lineage>
</organism>
<reference evidence="2" key="1">
    <citation type="submission" date="2019-08" db="EMBL/GenBank/DDBJ databases">
        <authorList>
            <person name="Kucharzyk K."/>
            <person name="Murdoch R.W."/>
            <person name="Higgins S."/>
            <person name="Loffler F."/>
        </authorList>
    </citation>
    <scope>NUCLEOTIDE SEQUENCE</scope>
</reference>